<dbReference type="AlphaFoldDB" id="A0A412TUD8"/>
<dbReference type="Proteomes" id="UP000284243">
    <property type="component" value="Unassembled WGS sequence"/>
</dbReference>
<dbReference type="EC" id="2.7.13.3" evidence="2"/>
<dbReference type="EMBL" id="QRYC01000005">
    <property type="protein sequence ID" value="RGU57487.1"/>
    <property type="molecule type" value="Genomic_DNA"/>
</dbReference>
<evidence type="ECO:0000256" key="4">
    <source>
        <dbReference type="ARBA" id="ARBA00022777"/>
    </source>
</evidence>
<proteinExistence type="predicted"/>
<evidence type="ECO:0000256" key="5">
    <source>
        <dbReference type="ARBA" id="ARBA00023012"/>
    </source>
</evidence>
<dbReference type="PRINTS" id="PR00344">
    <property type="entry name" value="BCTRLSENSOR"/>
</dbReference>
<gene>
    <name evidence="8" type="ORF">DWW57_05860</name>
</gene>
<keyword evidence="5" id="KW-0902">Two-component regulatory system</keyword>
<comment type="caution">
    <text evidence="8">The sequence shown here is derived from an EMBL/GenBank/DDBJ whole genome shotgun (WGS) entry which is preliminary data.</text>
</comment>
<dbReference type="InterPro" id="IPR036890">
    <property type="entry name" value="HATPase_C_sf"/>
</dbReference>
<dbReference type="PANTHER" id="PTHR43711:SF1">
    <property type="entry name" value="HISTIDINE KINASE 1"/>
    <property type="match status" value="1"/>
</dbReference>
<keyword evidence="6" id="KW-0472">Membrane</keyword>
<feature type="domain" description="Histidine kinase" evidence="7">
    <location>
        <begin position="224"/>
        <end position="438"/>
    </location>
</feature>
<dbReference type="SMART" id="SM00387">
    <property type="entry name" value="HATPase_c"/>
    <property type="match status" value="1"/>
</dbReference>
<dbReference type="CDD" id="cd00075">
    <property type="entry name" value="HATPase"/>
    <property type="match status" value="1"/>
</dbReference>
<keyword evidence="4" id="KW-0418">Kinase</keyword>
<evidence type="ECO:0000259" key="7">
    <source>
        <dbReference type="PROSITE" id="PS50109"/>
    </source>
</evidence>
<feature type="transmembrane region" description="Helical" evidence="6">
    <location>
        <begin position="186"/>
        <end position="206"/>
    </location>
</feature>
<dbReference type="InterPro" id="IPR050736">
    <property type="entry name" value="Sensor_HK_Regulatory"/>
</dbReference>
<sequence>MKKLFLHNPGMIILSITLFLLTESSWLIYWFRIEEKNFRNDINQAIHAAIQEEAYRINEEDDSFVDFRIENRIIMEYTLRGHHFRIDTLRKEMTDLFNKQRYDYNKKLWKLDSIAHYFRHFCPVTELPVIFTRQDPNGKLIDHYPSHLLPQRAPAFGPQQLGNIEKDQLMAWYDFPLIYFWKYQKYGILLSLLPLFLAIYYGFLIIKKECRERKNLRYIEKQVIFIHDLKTPLCTNRDIEGRILKNLATWPPEKIYEKLQISRHQSERLLKEMQQITIQSAGRWGGEIENRTFDLKKALEELIDNYRSGHEKATINLDFQLKDPEIFADPFHLIHLVDNLISNALKYAGEKAEIQITCKQEKPNKLLISVKDNGPGVSTHSRKRIFRTGFHSNHRHQNSHGIGLAYVRKIVRQYNGHIQIKSKENEGSEFCLSLCLDKPKSYKKSVSFSHIYRYFFIALLLAEMVWMFNLYSAERTNFVNHESPLIDETIFKMSKNLFQIRDTARFQNNWQENSITITRGVKDTTVEMGGIVNQSYVYGRLSYDLRDSSWCLDSLVHYYKKSDLPFPIFFIRKDANGKIIDRYPSEDPHIFLPVVFRMPLGYVERHRLEVQLAYPWLQPLTTHKIWLLFALLSILLSGWFTHLLMAVDRRQKALIHLQRNEVQHFLRELQVQLCHLHGTESDHPSPAIPISPPIHTELLHKNIKQYENMIIKINYLLDKLTILKTHPMILYHDYGY</sequence>
<evidence type="ECO:0000313" key="9">
    <source>
        <dbReference type="Proteomes" id="UP000284243"/>
    </source>
</evidence>
<keyword evidence="3" id="KW-0808">Transferase</keyword>
<reference evidence="8 9" key="1">
    <citation type="submission" date="2018-08" db="EMBL/GenBank/DDBJ databases">
        <title>A genome reference for cultivated species of the human gut microbiota.</title>
        <authorList>
            <person name="Zou Y."/>
            <person name="Xue W."/>
            <person name="Luo G."/>
        </authorList>
    </citation>
    <scope>NUCLEOTIDE SEQUENCE [LARGE SCALE GENOMIC DNA]</scope>
    <source>
        <strain evidence="8 9">AF16-14</strain>
    </source>
</reference>
<dbReference type="SUPFAM" id="SSF55874">
    <property type="entry name" value="ATPase domain of HSP90 chaperone/DNA topoisomerase II/histidine kinase"/>
    <property type="match status" value="1"/>
</dbReference>
<comment type="catalytic activity">
    <reaction evidence="1">
        <text>ATP + protein L-histidine = ADP + protein N-phospho-L-histidine.</text>
        <dbReference type="EC" id="2.7.13.3"/>
    </reaction>
</comment>
<evidence type="ECO:0000256" key="3">
    <source>
        <dbReference type="ARBA" id="ARBA00022679"/>
    </source>
</evidence>
<dbReference type="Pfam" id="PF02518">
    <property type="entry name" value="HATPase_c"/>
    <property type="match status" value="1"/>
</dbReference>
<evidence type="ECO:0000256" key="2">
    <source>
        <dbReference type="ARBA" id="ARBA00012438"/>
    </source>
</evidence>
<dbReference type="GO" id="GO:0000160">
    <property type="term" value="P:phosphorelay signal transduction system"/>
    <property type="evidence" value="ECO:0007669"/>
    <property type="project" value="UniProtKB-KW"/>
</dbReference>
<dbReference type="RefSeq" id="WP_113028483.1">
    <property type="nucleotide sequence ID" value="NZ_JADNDE010000143.1"/>
</dbReference>
<dbReference type="InterPro" id="IPR003594">
    <property type="entry name" value="HATPase_dom"/>
</dbReference>
<keyword evidence="6" id="KW-1133">Transmembrane helix</keyword>
<dbReference type="Gene3D" id="3.30.565.10">
    <property type="entry name" value="Histidine kinase-like ATPase, C-terminal domain"/>
    <property type="match status" value="1"/>
</dbReference>
<name>A0A412TUD8_9BACT</name>
<keyword evidence="6" id="KW-0812">Transmembrane</keyword>
<evidence type="ECO:0000256" key="1">
    <source>
        <dbReference type="ARBA" id="ARBA00000085"/>
    </source>
</evidence>
<feature type="transmembrane region" description="Helical" evidence="6">
    <location>
        <begin position="12"/>
        <end position="31"/>
    </location>
</feature>
<feature type="transmembrane region" description="Helical" evidence="6">
    <location>
        <begin position="451"/>
        <end position="471"/>
    </location>
</feature>
<accession>A0A412TUD8</accession>
<protein>
    <recommendedName>
        <fullName evidence="2">histidine kinase</fullName>
        <ecNumber evidence="2">2.7.13.3</ecNumber>
    </recommendedName>
</protein>
<feature type="transmembrane region" description="Helical" evidence="6">
    <location>
        <begin position="625"/>
        <end position="647"/>
    </location>
</feature>
<dbReference type="PROSITE" id="PS50109">
    <property type="entry name" value="HIS_KIN"/>
    <property type="match status" value="1"/>
</dbReference>
<dbReference type="PANTHER" id="PTHR43711">
    <property type="entry name" value="TWO-COMPONENT HISTIDINE KINASE"/>
    <property type="match status" value="1"/>
</dbReference>
<dbReference type="InterPro" id="IPR005467">
    <property type="entry name" value="His_kinase_dom"/>
</dbReference>
<dbReference type="GO" id="GO:0004673">
    <property type="term" value="F:protein histidine kinase activity"/>
    <property type="evidence" value="ECO:0007669"/>
    <property type="project" value="UniProtKB-EC"/>
</dbReference>
<evidence type="ECO:0000313" key="8">
    <source>
        <dbReference type="EMBL" id="RGU57487.1"/>
    </source>
</evidence>
<organism evidence="8 9">
    <name type="scientific">Odoribacter splanchnicus</name>
    <dbReference type="NCBI Taxonomy" id="28118"/>
    <lineage>
        <taxon>Bacteria</taxon>
        <taxon>Pseudomonadati</taxon>
        <taxon>Bacteroidota</taxon>
        <taxon>Bacteroidia</taxon>
        <taxon>Bacteroidales</taxon>
        <taxon>Odoribacteraceae</taxon>
        <taxon>Odoribacter</taxon>
    </lineage>
</organism>
<evidence type="ECO:0000256" key="6">
    <source>
        <dbReference type="SAM" id="Phobius"/>
    </source>
</evidence>
<dbReference type="InterPro" id="IPR004358">
    <property type="entry name" value="Sig_transdc_His_kin-like_C"/>
</dbReference>